<protein>
    <recommendedName>
        <fullName evidence="5">Protein-arginine rhamnosyltransferase</fullName>
    </recommendedName>
    <alternativeName>
        <fullName evidence="6">EF-P arginine rhamnosyltransferase</fullName>
    </alternativeName>
</protein>
<sequence length="376" mass="40187">MPLPPATRFTPRAATWDLFCRVIDNHGDLGVSWRLARALARRGVAVRLWVDDASALTWMAPHLGGGGEPGVQVIAWTDSPDPVPGLQPGDVVVETFGCDPPPAFVARMAAMARPPVWINLEYLSAEDYVERSHRLASPQFSGPGQGLTKWFFYPGFTAATGGLMHDDVPAGAAAEHRAWLQAQGWCAAGDWPVSLFCYDNPALPGLIQRLPAWAGGAPVRLLAAPGAAQRQVQALADAGALPAGAAVTALPWLPQPDYDRLLAGCALNLVRGEDSFVRAQVASAAPMLWQIYPQHDGVHAAKLEAFVRRLTAGAPPALAATVAQAQRAANGLAPWPEALPPAADWAALHTRWRDGLRSRTDLVSQLQQFVMGKTLE</sequence>
<accession>A0ABU9CIV0</accession>
<proteinExistence type="inferred from homology"/>
<evidence type="ECO:0000256" key="6">
    <source>
        <dbReference type="ARBA" id="ARBA00030025"/>
    </source>
</evidence>
<keyword evidence="9" id="KW-1185">Reference proteome</keyword>
<dbReference type="GO" id="GO:0003746">
    <property type="term" value="F:translation elongation factor activity"/>
    <property type="evidence" value="ECO:0007669"/>
    <property type="project" value="UniProtKB-KW"/>
</dbReference>
<evidence type="ECO:0000313" key="9">
    <source>
        <dbReference type="Proteomes" id="UP001365405"/>
    </source>
</evidence>
<comment type="similarity">
    <text evidence="4">Belongs to the glycosyltransferase 104 family.</text>
</comment>
<dbReference type="EMBL" id="JBBUTH010000004">
    <property type="protein sequence ID" value="MEK8050340.1"/>
    <property type="molecule type" value="Genomic_DNA"/>
</dbReference>
<evidence type="ECO:0000256" key="1">
    <source>
        <dbReference type="ARBA" id="ARBA00022676"/>
    </source>
</evidence>
<evidence type="ECO:0000256" key="7">
    <source>
        <dbReference type="ARBA" id="ARBA00048472"/>
    </source>
</evidence>
<evidence type="ECO:0000256" key="3">
    <source>
        <dbReference type="ARBA" id="ARBA00024303"/>
    </source>
</evidence>
<comment type="function">
    <text evidence="3">Protein-arginine rhamnosyltransferase that catalyzes the transfer of a single rhamnose to elongation factor P (EF-P) on 'Lys-32', a modification required for EF-P-dependent rescue of polyproline stalled ribosomes.</text>
</comment>
<dbReference type="NCBIfam" id="TIGR03837">
    <property type="entry name" value="efp_Arg_rhamno"/>
    <property type="match status" value="1"/>
</dbReference>
<keyword evidence="8" id="KW-0251">Elongation factor</keyword>
<dbReference type="InterPro" id="IPR016633">
    <property type="entry name" value="EarP"/>
</dbReference>
<dbReference type="Proteomes" id="UP001365405">
    <property type="component" value="Unassembled WGS sequence"/>
</dbReference>
<comment type="catalytic activity">
    <reaction evidence="7">
        <text>dTDP-beta-L-rhamnose + L-arginyl-[protein] = N(omega)-(alpha-L-rhamnosyl)-L-arginyl-[protein] + dTDP + H(+)</text>
        <dbReference type="Rhea" id="RHEA:66692"/>
        <dbReference type="Rhea" id="RHEA-COMP:10532"/>
        <dbReference type="Rhea" id="RHEA-COMP:17096"/>
        <dbReference type="ChEBI" id="CHEBI:15378"/>
        <dbReference type="ChEBI" id="CHEBI:29965"/>
        <dbReference type="ChEBI" id="CHEBI:57510"/>
        <dbReference type="ChEBI" id="CHEBI:58369"/>
        <dbReference type="ChEBI" id="CHEBI:167445"/>
    </reaction>
    <physiologicalReaction direction="left-to-right" evidence="7">
        <dbReference type="Rhea" id="RHEA:66693"/>
    </physiologicalReaction>
</comment>
<dbReference type="RefSeq" id="WP_341410022.1">
    <property type="nucleotide sequence ID" value="NZ_JBBUTH010000004.1"/>
</dbReference>
<evidence type="ECO:0000256" key="4">
    <source>
        <dbReference type="ARBA" id="ARBA00024346"/>
    </source>
</evidence>
<evidence type="ECO:0000256" key="5">
    <source>
        <dbReference type="ARBA" id="ARBA00024416"/>
    </source>
</evidence>
<reference evidence="8 9" key="1">
    <citation type="submission" date="2024-04" db="EMBL/GenBank/DDBJ databases">
        <title>Novel species of the genus Ideonella isolated from streams.</title>
        <authorList>
            <person name="Lu H."/>
        </authorList>
    </citation>
    <scope>NUCLEOTIDE SEQUENCE [LARGE SCALE GENOMIC DNA]</scope>
    <source>
        <strain evidence="8 9">DXS22W</strain>
    </source>
</reference>
<keyword evidence="8" id="KW-0648">Protein biosynthesis</keyword>
<evidence type="ECO:0000313" key="8">
    <source>
        <dbReference type="EMBL" id="MEK8050340.1"/>
    </source>
</evidence>
<name>A0ABU9CIV0_9BURK</name>
<organism evidence="8 9">
    <name type="scientific">Pseudaquabacterium inlustre</name>
    <dbReference type="NCBI Taxonomy" id="2984192"/>
    <lineage>
        <taxon>Bacteria</taxon>
        <taxon>Pseudomonadati</taxon>
        <taxon>Pseudomonadota</taxon>
        <taxon>Betaproteobacteria</taxon>
        <taxon>Burkholderiales</taxon>
        <taxon>Sphaerotilaceae</taxon>
        <taxon>Pseudaquabacterium</taxon>
    </lineage>
</organism>
<keyword evidence="1" id="KW-0328">Glycosyltransferase</keyword>
<dbReference type="Pfam" id="PF10093">
    <property type="entry name" value="EarP"/>
    <property type="match status" value="1"/>
</dbReference>
<keyword evidence="2" id="KW-0808">Transferase</keyword>
<evidence type="ECO:0000256" key="2">
    <source>
        <dbReference type="ARBA" id="ARBA00022679"/>
    </source>
</evidence>
<comment type="caution">
    <text evidence="8">The sequence shown here is derived from an EMBL/GenBank/DDBJ whole genome shotgun (WGS) entry which is preliminary data.</text>
</comment>
<gene>
    <name evidence="8" type="primary">earP</name>
    <name evidence="8" type="ORF">AACH10_08815</name>
</gene>